<sequence length="118" mass="13903">MEKELNEMEDEGSEKEETDENDQQEEMSEKKPKKFRKTIVDDRFFSLAEMEEYLDREERQDTSEGFFDDVQEDGREVGAGYRYTDFFGGDGEVDDDAKKGKLKKKKKAVERDGEVLFF</sequence>
<dbReference type="OrthoDB" id="5877613at2759"/>
<dbReference type="GO" id="GO:0006364">
    <property type="term" value="P:rRNA processing"/>
    <property type="evidence" value="ECO:0007669"/>
    <property type="project" value="InterPro"/>
</dbReference>
<organism evidence="2 3">
    <name type="scientific">Anisakis simplex</name>
    <name type="common">Herring worm</name>
    <dbReference type="NCBI Taxonomy" id="6269"/>
    <lineage>
        <taxon>Eukaryota</taxon>
        <taxon>Metazoa</taxon>
        <taxon>Ecdysozoa</taxon>
        <taxon>Nematoda</taxon>
        <taxon>Chromadorea</taxon>
        <taxon>Rhabditida</taxon>
        <taxon>Spirurina</taxon>
        <taxon>Ascaridomorpha</taxon>
        <taxon>Ascaridoidea</taxon>
        <taxon>Anisakidae</taxon>
        <taxon>Anisakis</taxon>
        <taxon>Anisakis simplex complex</taxon>
    </lineage>
</organism>
<dbReference type="InterPro" id="IPR012173">
    <property type="entry name" value="Mpp10"/>
</dbReference>
<dbReference type="AlphaFoldDB" id="A0A3P6QZH6"/>
<evidence type="ECO:0000313" key="2">
    <source>
        <dbReference type="EMBL" id="VDK37101.1"/>
    </source>
</evidence>
<evidence type="ECO:0000313" key="3">
    <source>
        <dbReference type="Proteomes" id="UP000267096"/>
    </source>
</evidence>
<reference evidence="2 3" key="1">
    <citation type="submission" date="2018-11" db="EMBL/GenBank/DDBJ databases">
        <authorList>
            <consortium name="Pathogen Informatics"/>
        </authorList>
    </citation>
    <scope>NUCLEOTIDE SEQUENCE [LARGE SCALE GENOMIC DNA]</scope>
</reference>
<feature type="compositionally biased region" description="Acidic residues" evidence="1">
    <location>
        <begin position="7"/>
        <end position="26"/>
    </location>
</feature>
<dbReference type="Pfam" id="PF04006">
    <property type="entry name" value="Mpp10"/>
    <property type="match status" value="1"/>
</dbReference>
<gene>
    <name evidence="2" type="ORF">ASIM_LOCUS9138</name>
</gene>
<feature type="region of interest" description="Disordered" evidence="1">
    <location>
        <begin position="1"/>
        <end position="34"/>
    </location>
</feature>
<name>A0A3P6QZH6_ANISI</name>
<dbReference type="EMBL" id="UYRR01026927">
    <property type="protein sequence ID" value="VDK37101.1"/>
    <property type="molecule type" value="Genomic_DNA"/>
</dbReference>
<protein>
    <submittedName>
        <fullName evidence="2">Uncharacterized protein</fullName>
    </submittedName>
</protein>
<accession>A0A3P6QZH6</accession>
<evidence type="ECO:0000256" key="1">
    <source>
        <dbReference type="SAM" id="MobiDB-lite"/>
    </source>
</evidence>
<proteinExistence type="predicted"/>
<dbReference type="GO" id="GO:0034457">
    <property type="term" value="C:Mpp10 complex"/>
    <property type="evidence" value="ECO:0007669"/>
    <property type="project" value="InterPro"/>
</dbReference>
<dbReference type="GO" id="GO:0005732">
    <property type="term" value="C:sno(s)RNA-containing ribonucleoprotein complex"/>
    <property type="evidence" value="ECO:0007669"/>
    <property type="project" value="InterPro"/>
</dbReference>
<keyword evidence="3" id="KW-1185">Reference proteome</keyword>
<dbReference type="Proteomes" id="UP000267096">
    <property type="component" value="Unassembled WGS sequence"/>
</dbReference>
<feature type="non-terminal residue" evidence="2">
    <location>
        <position position="118"/>
    </location>
</feature>